<accession>M4RCH0</accession>
<feature type="compositionally biased region" description="Polar residues" evidence="2">
    <location>
        <begin position="14"/>
        <end position="23"/>
    </location>
</feature>
<feature type="domain" description="Schlafen group 3-like DNA/RNA helicase" evidence="3">
    <location>
        <begin position="943"/>
        <end position="1048"/>
    </location>
</feature>
<dbReference type="Gene3D" id="3.40.50.300">
    <property type="entry name" value="P-loop containing nucleotide triphosphate hydrolases"/>
    <property type="match status" value="1"/>
</dbReference>
<feature type="region of interest" description="Disordered" evidence="2">
    <location>
        <begin position="1"/>
        <end position="34"/>
    </location>
</feature>
<reference evidence="4 5" key="1">
    <citation type="journal article" date="2013" name="Genome Announc.">
        <title>Complete Genome Sequence of the Probiotic Bifidobacterium thermophilum Strain RBL67.</title>
        <authorList>
            <person name="Jans C."/>
            <person name="Lacroix C."/>
            <person name="Follador R."/>
            <person name="Stevens M.J."/>
        </authorList>
    </citation>
    <scope>NUCLEOTIDE SEQUENCE [LARGE SCALE GENOMIC DNA]</scope>
    <source>
        <strain evidence="4 5">RBL67</strain>
    </source>
</reference>
<feature type="region of interest" description="Disordered" evidence="2">
    <location>
        <begin position="215"/>
        <end position="253"/>
    </location>
</feature>
<dbReference type="InterPro" id="IPR027417">
    <property type="entry name" value="P-loop_NTPase"/>
</dbReference>
<sequence length="1106" mass="125589">MMTEQLDVDGAVENHSNFQLSTDENVKDNLDMNSHDNLSEKLPAINESELAGELEIQLKHLLNRHTGKRDDQTPSFIQMDYDRCVDVGEYEQPLKAELETELLHFFAEGYQHAVQEQAGDAKLLDHSVVESASLAFANRAVQHLKEDAKGQSFSAASRKYLNRRRIETVDYPVVYIVYGNEETGAYDVTLKYDTVDGRKIWFNPDSEDANAVRRYVASSDSDSSDIEDSLESRDDSTITEDSQDKDSRSMPKGVDGDRYKWKRGYTVYVGETNDIARRVREHLNSDPSGRSDWAEVAKRLTEKPGSYKQVLICDQFFTKSMTEDIEDRLIDYMVGVPDVKKLMNRRRNPQSNYHQSEMTTQIFHDIWRGLGNFWSEKHPDSPELFPDEQVIFDSALFKASPFHNLTDEQRKAARLIMDVVEDKLRAFSQSEKSGDAPTHSLILVAGAAGTGKTVLLSHLFYRLNEELGDMRGARDKSEVDLIVNHDQQLTVYRNIAKKLGMDKVNTSSVTGRKTVAEVTKAIGFINAKSSKVEIEEDKKYQDDAKVTLYDYDKPAEIADVALVDEAHLLQTRSSQSYQGGNQLYDIIMRSKVTVAVFDPSQIIQERCDWSPDLITRLFPEGWRDLASAEFAVADPFRKNAADAANSRSRSVDLPIIQMKTPDIDYWSRKKLKMQVPSSLPEKVDRKPLTVDVTNIVLKAQMRVCADDATINWIDDFIAEHQDDNRTSACGVIGHIPADPGEMREPQEENYRNIDGSYSEPKASTIEWVRQPYDIKVFESPVELFQAIYAKARPNNLSRHEGGLSRVIATYDWPYTSGKVNENDPCGFWNVEMYRDENGDWQPGLSEDMKQEIDSTVHACAQSMGSALVETFGIGAKNVDVPDDDVISSMPDDRFCIPWNMEFTKYSGSLGNNTSGKTQSGTDTSHKKRGIYQQTPKSVTESLASLSNRWSSTKHRVAEERSWAEEEHTVFEVGSTYTIQGFDLNIAGVIIGPSVKYRDGKVIYDPDASCDQYAKEKKASQEDRIRNIRNQFNVLMKRGVHGLYIFAVDKQLREKLLEEYQGYLQERKEQDANNLVQWKRMVKIYEAEHSAASDDDESTENELQTLS</sequence>
<evidence type="ECO:0000313" key="5">
    <source>
        <dbReference type="Proteomes" id="UP000011835"/>
    </source>
</evidence>
<feature type="domain" description="Schlafen group 3-like DNA/RNA helicase" evidence="3">
    <location>
        <begin position="440"/>
        <end position="832"/>
    </location>
</feature>
<feature type="coiled-coil region" evidence="1">
    <location>
        <begin position="1017"/>
        <end position="1072"/>
    </location>
</feature>
<dbReference type="Proteomes" id="UP000011835">
    <property type="component" value="Chromosome"/>
</dbReference>
<dbReference type="AlphaFoldDB" id="M4RCH0"/>
<dbReference type="SUPFAM" id="SSF52540">
    <property type="entry name" value="P-loop containing nucleoside triphosphate hydrolases"/>
    <property type="match status" value="1"/>
</dbReference>
<protein>
    <recommendedName>
        <fullName evidence="3">Schlafen group 3-like DNA/RNA helicase domain-containing protein</fullName>
    </recommendedName>
</protein>
<organism evidence="4 5">
    <name type="scientific">Bifidobacterium thermophilum RBL67</name>
    <dbReference type="NCBI Taxonomy" id="1254439"/>
    <lineage>
        <taxon>Bacteria</taxon>
        <taxon>Bacillati</taxon>
        <taxon>Actinomycetota</taxon>
        <taxon>Actinomycetes</taxon>
        <taxon>Bifidobacteriales</taxon>
        <taxon>Bifidobacteriaceae</taxon>
        <taxon>Bifidobacterium</taxon>
    </lineage>
</organism>
<evidence type="ECO:0000256" key="1">
    <source>
        <dbReference type="SAM" id="Coils"/>
    </source>
</evidence>
<feature type="compositionally biased region" description="Basic and acidic residues" evidence="2">
    <location>
        <begin position="230"/>
        <end position="253"/>
    </location>
</feature>
<dbReference type="HOGENOM" id="CLU_009521_0_0_11"/>
<dbReference type="InterPro" id="IPR018647">
    <property type="entry name" value="SLFN_3-like_DNA/RNA_helicase"/>
</dbReference>
<dbReference type="PATRIC" id="fig|1254439.12.peg.921"/>
<feature type="compositionally biased region" description="Basic and acidic residues" evidence="2">
    <location>
        <begin position="24"/>
        <end position="34"/>
    </location>
</feature>
<name>M4RCH0_9BIFI</name>
<keyword evidence="1" id="KW-0175">Coiled coil</keyword>
<proteinExistence type="predicted"/>
<dbReference type="Pfam" id="PF09848">
    <property type="entry name" value="SLFN-g3_helicase"/>
    <property type="match status" value="2"/>
</dbReference>
<keyword evidence="5" id="KW-1185">Reference proteome</keyword>
<gene>
    <name evidence="4" type="ORF">D805_0929</name>
</gene>
<evidence type="ECO:0000259" key="3">
    <source>
        <dbReference type="Pfam" id="PF09848"/>
    </source>
</evidence>
<dbReference type="EMBL" id="CP004346">
    <property type="protein sequence ID" value="AGH41196.1"/>
    <property type="molecule type" value="Genomic_DNA"/>
</dbReference>
<feature type="region of interest" description="Disordered" evidence="2">
    <location>
        <begin position="909"/>
        <end position="937"/>
    </location>
</feature>
<dbReference type="KEGG" id="btp:D805_0929"/>
<evidence type="ECO:0000256" key="2">
    <source>
        <dbReference type="SAM" id="MobiDB-lite"/>
    </source>
</evidence>
<evidence type="ECO:0000313" key="4">
    <source>
        <dbReference type="EMBL" id="AGH41196.1"/>
    </source>
</evidence>
<feature type="compositionally biased region" description="Polar residues" evidence="2">
    <location>
        <begin position="909"/>
        <end position="922"/>
    </location>
</feature>